<evidence type="ECO:0000256" key="2">
    <source>
        <dbReference type="ARBA" id="ARBA00023002"/>
    </source>
</evidence>
<evidence type="ECO:0000256" key="3">
    <source>
        <dbReference type="RuleBase" id="RU003880"/>
    </source>
</evidence>
<keyword evidence="1 3" id="KW-0285">Flavoprotein</keyword>
<dbReference type="Gene3D" id="3.50.50.60">
    <property type="entry name" value="FAD/NAD(P)-binding domain"/>
    <property type="match status" value="2"/>
</dbReference>
<dbReference type="GO" id="GO:0004791">
    <property type="term" value="F:thioredoxin-disulfide reductase (NADPH) activity"/>
    <property type="evidence" value="ECO:0007669"/>
    <property type="project" value="UniProtKB-UniRule"/>
</dbReference>
<sequence length="315" mass="35303">MENVIIIGSGPAGHTAAIFTARSNLKPLMFEGFMAWGVAAGGQLTTTTIIENFPGWPEWVDGTELMNRMRQQSINAGNRIETTTVDKVDLSSRPFKVYVGNEILETQSLIIATWATAKRMWIPWESKYRQKGISACATCDGPLPMFRNKPIVVIGGWDAAIEEATHLANFGSKVIIILRRDEFRASFTMQERVKANPKIEIMMNTEALEAVGNEFLTGIKVINNKTKEEKLVECSGLFYAIGHIPNTAFLQGQIETDEVWYIITKPWTTQTNIPWVFAAGDVQDKTYRQAITAAGSWCMAGLECQRFFHEVKWTP</sequence>
<dbReference type="PANTHER" id="PTHR48105">
    <property type="entry name" value="THIOREDOXIN REDUCTASE 1-RELATED-RELATED"/>
    <property type="match status" value="1"/>
</dbReference>
<evidence type="ECO:0000256" key="1">
    <source>
        <dbReference type="ARBA" id="ARBA00022630"/>
    </source>
</evidence>
<dbReference type="EC" id="1.8.1.9" evidence="3"/>
<gene>
    <name evidence="5" type="ORF">ACD_80C00012G0010</name>
</gene>
<dbReference type="AlphaFoldDB" id="K1YJU3"/>
<reference evidence="5" key="1">
    <citation type="journal article" date="2012" name="Science">
        <title>Fermentation, hydrogen, and sulfur metabolism in multiple uncultivated bacterial phyla.</title>
        <authorList>
            <person name="Wrighton K.C."/>
            <person name="Thomas B.C."/>
            <person name="Sharon I."/>
            <person name="Miller C.S."/>
            <person name="Castelle C.J."/>
            <person name="VerBerkmoes N.C."/>
            <person name="Wilkins M.J."/>
            <person name="Hettich R.L."/>
            <person name="Lipton M.S."/>
            <person name="Williams K.H."/>
            <person name="Long P.E."/>
            <person name="Banfield J.F."/>
        </authorList>
    </citation>
    <scope>NUCLEOTIDE SEQUENCE [LARGE SCALE GENOMIC DNA]</scope>
</reference>
<comment type="caution">
    <text evidence="5">The sequence shown here is derived from an EMBL/GenBank/DDBJ whole genome shotgun (WGS) entry which is preliminary data.</text>
</comment>
<evidence type="ECO:0000313" key="5">
    <source>
        <dbReference type="EMBL" id="EKD25594.1"/>
    </source>
</evidence>
<comment type="subunit">
    <text evidence="3">Homodimer.</text>
</comment>
<dbReference type="GO" id="GO:0005737">
    <property type="term" value="C:cytoplasm"/>
    <property type="evidence" value="ECO:0007669"/>
    <property type="project" value="InterPro"/>
</dbReference>
<dbReference type="InterPro" id="IPR023753">
    <property type="entry name" value="FAD/NAD-binding_dom"/>
</dbReference>
<dbReference type="InterPro" id="IPR005982">
    <property type="entry name" value="Thioredox_Rdtase"/>
</dbReference>
<dbReference type="SUPFAM" id="SSF51905">
    <property type="entry name" value="FAD/NAD(P)-binding domain"/>
    <property type="match status" value="1"/>
</dbReference>
<evidence type="ECO:0000259" key="4">
    <source>
        <dbReference type="Pfam" id="PF07992"/>
    </source>
</evidence>
<feature type="domain" description="FAD/NAD(P)-binding" evidence="4">
    <location>
        <begin position="3"/>
        <end position="294"/>
    </location>
</feature>
<dbReference type="InterPro" id="IPR050097">
    <property type="entry name" value="Ferredoxin-NADP_redctase_2"/>
</dbReference>
<proteinExistence type="inferred from homology"/>
<keyword evidence="3" id="KW-0274">FAD</keyword>
<dbReference type="PRINTS" id="PR00469">
    <property type="entry name" value="PNDRDTASEII"/>
</dbReference>
<keyword evidence="2 3" id="KW-0560">Oxidoreductase</keyword>
<dbReference type="GO" id="GO:0019430">
    <property type="term" value="P:removal of superoxide radicals"/>
    <property type="evidence" value="ECO:0007669"/>
    <property type="project" value="UniProtKB-UniRule"/>
</dbReference>
<comment type="similarity">
    <text evidence="3">Belongs to the class-II pyridine nucleotide-disulfide oxidoreductase family.</text>
</comment>
<dbReference type="InterPro" id="IPR036188">
    <property type="entry name" value="FAD/NAD-bd_sf"/>
</dbReference>
<comment type="catalytic activity">
    <reaction evidence="3">
        <text>[thioredoxin]-dithiol + NADP(+) = [thioredoxin]-disulfide + NADPH + H(+)</text>
        <dbReference type="Rhea" id="RHEA:20345"/>
        <dbReference type="Rhea" id="RHEA-COMP:10698"/>
        <dbReference type="Rhea" id="RHEA-COMP:10700"/>
        <dbReference type="ChEBI" id="CHEBI:15378"/>
        <dbReference type="ChEBI" id="CHEBI:29950"/>
        <dbReference type="ChEBI" id="CHEBI:50058"/>
        <dbReference type="ChEBI" id="CHEBI:57783"/>
        <dbReference type="ChEBI" id="CHEBI:58349"/>
        <dbReference type="EC" id="1.8.1.9"/>
    </reaction>
</comment>
<dbReference type="PRINTS" id="PR00368">
    <property type="entry name" value="FADPNR"/>
</dbReference>
<keyword evidence="3" id="KW-0676">Redox-active center</keyword>
<accession>K1YJU3</accession>
<dbReference type="NCBIfam" id="TIGR01292">
    <property type="entry name" value="TRX_reduct"/>
    <property type="match status" value="1"/>
</dbReference>
<comment type="cofactor">
    <cofactor evidence="3">
        <name>FAD</name>
        <dbReference type="ChEBI" id="CHEBI:57692"/>
    </cofactor>
</comment>
<dbReference type="Pfam" id="PF07992">
    <property type="entry name" value="Pyr_redox_2"/>
    <property type="match status" value="1"/>
</dbReference>
<name>K1YJU3_9BACT</name>
<organism evidence="5">
    <name type="scientific">uncultured bacterium</name>
    <name type="common">gcode 4</name>
    <dbReference type="NCBI Taxonomy" id="1234023"/>
    <lineage>
        <taxon>Bacteria</taxon>
        <taxon>environmental samples</taxon>
    </lineage>
</organism>
<protein>
    <recommendedName>
        <fullName evidence="3">Thioredoxin reductase</fullName>
        <ecNumber evidence="3">1.8.1.9</ecNumber>
    </recommendedName>
</protein>
<dbReference type="EMBL" id="AMFJ01036019">
    <property type="protein sequence ID" value="EKD25594.1"/>
    <property type="molecule type" value="Genomic_DNA"/>
</dbReference>